<feature type="domain" description="Kazal-like" evidence="4">
    <location>
        <begin position="174"/>
        <end position="221"/>
    </location>
</feature>
<dbReference type="InterPro" id="IPR002350">
    <property type="entry name" value="Kazal_dom"/>
</dbReference>
<keyword evidence="2" id="KW-0722">Serine protease inhibitor</keyword>
<reference evidence="5 6" key="1">
    <citation type="submission" date="2022-01" db="EMBL/GenBank/DDBJ databases">
        <title>A chromosomal length assembly of Cordylochernes scorpioides.</title>
        <authorList>
            <person name="Zeh D."/>
            <person name="Zeh J."/>
        </authorList>
    </citation>
    <scope>NUCLEOTIDE SEQUENCE [LARGE SCALE GENOMIC DNA]</scope>
    <source>
        <strain evidence="5">IN4F17</strain>
        <tissue evidence="5">Whole Body</tissue>
    </source>
</reference>
<organism evidence="5 6">
    <name type="scientific">Cordylochernes scorpioides</name>
    <dbReference type="NCBI Taxonomy" id="51811"/>
    <lineage>
        <taxon>Eukaryota</taxon>
        <taxon>Metazoa</taxon>
        <taxon>Ecdysozoa</taxon>
        <taxon>Arthropoda</taxon>
        <taxon>Chelicerata</taxon>
        <taxon>Arachnida</taxon>
        <taxon>Pseudoscorpiones</taxon>
        <taxon>Cheliferoidea</taxon>
        <taxon>Chernetidae</taxon>
        <taxon>Cordylochernes</taxon>
    </lineage>
</organism>
<keyword evidence="3" id="KW-1015">Disulfide bond</keyword>
<dbReference type="PANTHER" id="PTHR10913:SF45">
    <property type="entry name" value="FOLLISTATIN, ISOFORM A-RELATED"/>
    <property type="match status" value="1"/>
</dbReference>
<protein>
    <submittedName>
        <fullName evidence="5">AGRN</fullName>
    </submittedName>
</protein>
<evidence type="ECO:0000256" key="2">
    <source>
        <dbReference type="ARBA" id="ARBA00022900"/>
    </source>
</evidence>
<name>A0ABY6L9N9_9ARAC</name>
<dbReference type="Pfam" id="PF07648">
    <property type="entry name" value="Kazal_2"/>
    <property type="match status" value="2"/>
</dbReference>
<keyword evidence="1" id="KW-0646">Protease inhibitor</keyword>
<dbReference type="EMBL" id="CP092877">
    <property type="protein sequence ID" value="UYV77853.1"/>
    <property type="molecule type" value="Genomic_DNA"/>
</dbReference>
<dbReference type="Gene3D" id="3.30.60.30">
    <property type="match status" value="2"/>
</dbReference>
<dbReference type="CDD" id="cd00104">
    <property type="entry name" value="KAZAL_FS"/>
    <property type="match status" value="2"/>
</dbReference>
<dbReference type="Proteomes" id="UP001235939">
    <property type="component" value="Chromosome 15"/>
</dbReference>
<proteinExistence type="predicted"/>
<dbReference type="PROSITE" id="PS51465">
    <property type="entry name" value="KAZAL_2"/>
    <property type="match status" value="2"/>
</dbReference>
<evidence type="ECO:0000313" key="5">
    <source>
        <dbReference type="EMBL" id="UYV77853.1"/>
    </source>
</evidence>
<gene>
    <name evidence="5" type="ORF">LAZ67_15002583</name>
</gene>
<evidence type="ECO:0000256" key="3">
    <source>
        <dbReference type="ARBA" id="ARBA00023157"/>
    </source>
</evidence>
<keyword evidence="6" id="KW-1185">Reference proteome</keyword>
<dbReference type="SMART" id="SM00280">
    <property type="entry name" value="KAZAL"/>
    <property type="match status" value="2"/>
</dbReference>
<dbReference type="InterPro" id="IPR036058">
    <property type="entry name" value="Kazal_dom_sf"/>
</dbReference>
<evidence type="ECO:0000256" key="1">
    <source>
        <dbReference type="ARBA" id="ARBA00022690"/>
    </source>
</evidence>
<accession>A0ABY6L9N9</accession>
<sequence>MMVLVTVSTELSTTVSYLMDLSSKKGRCPGEACAEITCTYGGQCLVDPVTGRGYCRCPENCPDVFAPVCGSDGVTYSNPCQLQLAACTQERWIITRKAEACMIVAVYACGVDVEKGPIRQQLWNAPPCDNVESWFGAQSRMIPGRFPGEACAEITCTYGGQCLVDPVTGRGYCRCPENCPDVFAPVCGSDGVTYSNPCQLQLAACTQERWIITRKAEACSKSLPPP</sequence>
<dbReference type="PANTHER" id="PTHR10913">
    <property type="entry name" value="FOLLISTATIN-RELATED"/>
    <property type="match status" value="1"/>
</dbReference>
<feature type="domain" description="Kazal-like" evidence="4">
    <location>
        <begin position="56"/>
        <end position="103"/>
    </location>
</feature>
<dbReference type="InterPro" id="IPR050653">
    <property type="entry name" value="Prot_Inhib_GrowthFact_Antg"/>
</dbReference>
<evidence type="ECO:0000259" key="4">
    <source>
        <dbReference type="PROSITE" id="PS51465"/>
    </source>
</evidence>
<evidence type="ECO:0000313" key="6">
    <source>
        <dbReference type="Proteomes" id="UP001235939"/>
    </source>
</evidence>
<dbReference type="SUPFAM" id="SSF100895">
    <property type="entry name" value="Kazal-type serine protease inhibitors"/>
    <property type="match status" value="2"/>
</dbReference>